<name>A0ABW1EAB0_9BACT</name>
<protein>
    <submittedName>
        <fullName evidence="4">Nitroreductase family protein</fullName>
    </submittedName>
</protein>
<feature type="domain" description="Nitroreductase" evidence="3">
    <location>
        <begin position="26"/>
        <end position="67"/>
    </location>
</feature>
<dbReference type="Gene3D" id="3.40.109.10">
    <property type="entry name" value="NADH Oxidase"/>
    <property type="match status" value="1"/>
</dbReference>
<accession>A0ABW1EAB0</accession>
<keyword evidence="2" id="KW-0560">Oxidoreductase</keyword>
<dbReference type="RefSeq" id="WP_263334056.1">
    <property type="nucleotide sequence ID" value="NZ_JAGSYH010000002.1"/>
</dbReference>
<dbReference type="SUPFAM" id="SSF55469">
    <property type="entry name" value="FMN-dependent nitroreductase-like"/>
    <property type="match status" value="1"/>
</dbReference>
<feature type="domain" description="Nitroreductase" evidence="3">
    <location>
        <begin position="83"/>
        <end position="167"/>
    </location>
</feature>
<dbReference type="InterPro" id="IPR000415">
    <property type="entry name" value="Nitroreductase-like"/>
</dbReference>
<dbReference type="CDD" id="cd02138">
    <property type="entry name" value="TdsD-like"/>
    <property type="match status" value="1"/>
</dbReference>
<dbReference type="PANTHER" id="PTHR43673:SF10">
    <property type="entry name" value="NADH DEHYDROGENASE_NAD(P)H NITROREDUCTASE XCC3605-RELATED"/>
    <property type="match status" value="1"/>
</dbReference>
<evidence type="ECO:0000313" key="4">
    <source>
        <dbReference type="EMBL" id="MFC5861266.1"/>
    </source>
</evidence>
<reference evidence="5" key="1">
    <citation type="journal article" date="2019" name="Int. J. Syst. Evol. Microbiol.">
        <title>The Global Catalogue of Microorganisms (GCM) 10K type strain sequencing project: providing services to taxonomists for standard genome sequencing and annotation.</title>
        <authorList>
            <consortium name="The Broad Institute Genomics Platform"/>
            <consortium name="The Broad Institute Genome Sequencing Center for Infectious Disease"/>
            <person name="Wu L."/>
            <person name="Ma J."/>
        </authorList>
    </citation>
    <scope>NUCLEOTIDE SEQUENCE [LARGE SCALE GENOMIC DNA]</scope>
    <source>
        <strain evidence="5">JCM 4087</strain>
    </source>
</reference>
<evidence type="ECO:0000256" key="2">
    <source>
        <dbReference type="ARBA" id="ARBA00023002"/>
    </source>
</evidence>
<organism evidence="4 5">
    <name type="scientific">Acidicapsa dinghuensis</name>
    <dbReference type="NCBI Taxonomy" id="2218256"/>
    <lineage>
        <taxon>Bacteria</taxon>
        <taxon>Pseudomonadati</taxon>
        <taxon>Acidobacteriota</taxon>
        <taxon>Terriglobia</taxon>
        <taxon>Terriglobales</taxon>
        <taxon>Acidobacteriaceae</taxon>
        <taxon>Acidicapsa</taxon>
    </lineage>
</organism>
<proteinExistence type="inferred from homology"/>
<gene>
    <name evidence="4" type="ORF">ACFPT7_03080</name>
</gene>
<dbReference type="Pfam" id="PF00881">
    <property type="entry name" value="Nitroreductase"/>
    <property type="match status" value="2"/>
</dbReference>
<dbReference type="PANTHER" id="PTHR43673">
    <property type="entry name" value="NAD(P)H NITROREDUCTASE YDGI-RELATED"/>
    <property type="match status" value="1"/>
</dbReference>
<dbReference type="Proteomes" id="UP001596091">
    <property type="component" value="Unassembled WGS sequence"/>
</dbReference>
<evidence type="ECO:0000256" key="1">
    <source>
        <dbReference type="ARBA" id="ARBA00007118"/>
    </source>
</evidence>
<comment type="caution">
    <text evidence="4">The sequence shown here is derived from an EMBL/GenBank/DDBJ whole genome shotgun (WGS) entry which is preliminary data.</text>
</comment>
<dbReference type="EMBL" id="JBHSPH010000001">
    <property type="protein sequence ID" value="MFC5861266.1"/>
    <property type="molecule type" value="Genomic_DNA"/>
</dbReference>
<evidence type="ECO:0000313" key="5">
    <source>
        <dbReference type="Proteomes" id="UP001596091"/>
    </source>
</evidence>
<comment type="similarity">
    <text evidence="1">Belongs to the nitroreductase family.</text>
</comment>
<sequence>MALSAVEVNQRKQAPVVEGVIPVFFKRWSPRSFIDKPVDKALVEKAFEAARWAASSYNEQPWRYVVGFKGDEAYGKILSVLNPFNQAWAKTAPVLILGFASTKFAHNGSENRFALHDLGAASAYLTLQSAELGLYTHSMAGLDYDAAVKVFDVPADFIAGAAIALGYQGEPAALPNEQMQAQEESERRRRPLSETVFSAWGVPAQF</sequence>
<evidence type="ECO:0000259" key="3">
    <source>
        <dbReference type="Pfam" id="PF00881"/>
    </source>
</evidence>
<dbReference type="InterPro" id="IPR029479">
    <property type="entry name" value="Nitroreductase"/>
</dbReference>
<keyword evidence="5" id="KW-1185">Reference proteome</keyword>